<feature type="region of interest" description="Disordered" evidence="1">
    <location>
        <begin position="253"/>
        <end position="296"/>
    </location>
</feature>
<dbReference type="AlphaFoldDB" id="E9IZV2"/>
<accession>E9IZV2</accession>
<dbReference type="EMBL" id="GL767261">
    <property type="protein sequence ID" value="EFZ13901.1"/>
    <property type="molecule type" value="Genomic_DNA"/>
</dbReference>
<reference evidence="2" key="1">
    <citation type="journal article" date="2011" name="Proc. Natl. Acad. Sci. U.S.A.">
        <title>The genome of the fire ant Solenopsis invicta.</title>
        <authorList>
            <person name="Wurm Y."/>
            <person name="Wang J."/>
            <person name="Riba-Grognuz O."/>
            <person name="Corona M."/>
            <person name="Nygaard S."/>
            <person name="Hunt B.G."/>
            <person name="Ingram K.K."/>
            <person name="Falquet L."/>
            <person name="Nipitwattanaphon M."/>
            <person name="Gotzek D."/>
            <person name="Dijkstra M.B."/>
            <person name="Oettler J."/>
            <person name="Comtesse F."/>
            <person name="Shih C.J."/>
            <person name="Wu W.J."/>
            <person name="Yang C.C."/>
            <person name="Thomas J."/>
            <person name="Beaudoing E."/>
            <person name="Pradervand S."/>
            <person name="Flegel V."/>
            <person name="Cook E.D."/>
            <person name="Fabbretti R."/>
            <person name="Stockinger H."/>
            <person name="Long L."/>
            <person name="Farmerie W.G."/>
            <person name="Oakey J."/>
            <person name="Boomsma J.J."/>
            <person name="Pamilo P."/>
            <person name="Yi S.V."/>
            <person name="Heinze J."/>
            <person name="Goodisman M.A."/>
            <person name="Farinelli L."/>
            <person name="Harshman K."/>
            <person name="Hulo N."/>
            <person name="Cerutti L."/>
            <person name="Xenarios I."/>
            <person name="Shoemaker D."/>
            <person name="Keller L."/>
        </authorList>
    </citation>
    <scope>NUCLEOTIDE SEQUENCE [LARGE SCALE GENOMIC DNA]</scope>
</reference>
<organism>
    <name type="scientific">Solenopsis invicta</name>
    <name type="common">Red imported fire ant</name>
    <name type="synonym">Solenopsis wagneri</name>
    <dbReference type="NCBI Taxonomy" id="13686"/>
    <lineage>
        <taxon>Eukaryota</taxon>
        <taxon>Metazoa</taxon>
        <taxon>Ecdysozoa</taxon>
        <taxon>Arthropoda</taxon>
        <taxon>Hexapoda</taxon>
        <taxon>Insecta</taxon>
        <taxon>Pterygota</taxon>
        <taxon>Neoptera</taxon>
        <taxon>Endopterygota</taxon>
        <taxon>Hymenoptera</taxon>
        <taxon>Apocrita</taxon>
        <taxon>Aculeata</taxon>
        <taxon>Formicoidea</taxon>
        <taxon>Formicidae</taxon>
        <taxon>Myrmicinae</taxon>
        <taxon>Solenopsis</taxon>
    </lineage>
</organism>
<feature type="compositionally biased region" description="Polar residues" evidence="1">
    <location>
        <begin position="268"/>
        <end position="281"/>
    </location>
</feature>
<feature type="non-terminal residue" evidence="2">
    <location>
        <position position="296"/>
    </location>
</feature>
<sequence length="296" mass="34201">MLHDRPPEPPYGYDWYQQLCEREKEIHEELKQRKKWKSVIVAKQKRIKAFETFINNTSSIKDEDQVDDKILEEENRWENKFQQAVEDNDDDDKYIDQQPTHKVSVTINITDIRQDTSNPLRECNINYKIRRQTATRTYSLGKVLHDDQDIQHTSLEITKKQQGTTNTAYITNIKIAKTTPVEVKSELLTPRKPKLHEETEIISLLDEDDNDSPPSNLTGKMQPRVTVALERLGHAEIPEQLLVERQRLEKINSDKANELPSGQPMEVVSNQRDIPGSSNNLPEPPKAPANTSSNED</sequence>
<evidence type="ECO:0000256" key="1">
    <source>
        <dbReference type="SAM" id="MobiDB-lite"/>
    </source>
</evidence>
<name>E9IZV2_SOLIN</name>
<dbReference type="HOGENOM" id="CLU_941105_0_0_1"/>
<proteinExistence type="predicted"/>
<protein>
    <submittedName>
        <fullName evidence="2">Uncharacterized protein</fullName>
    </submittedName>
</protein>
<gene>
    <name evidence="2" type="ORF">SINV_02050</name>
</gene>
<evidence type="ECO:0000313" key="2">
    <source>
        <dbReference type="EMBL" id="EFZ13901.1"/>
    </source>
</evidence>